<comment type="caution">
    <text evidence="3">The sequence shown here is derived from an EMBL/GenBank/DDBJ whole genome shotgun (WGS) entry which is preliminary data.</text>
</comment>
<feature type="region of interest" description="Disordered" evidence="1">
    <location>
        <begin position="1"/>
        <end position="20"/>
    </location>
</feature>
<protein>
    <submittedName>
        <fullName evidence="3">CxC2 domain-containing protein</fullName>
    </submittedName>
</protein>
<dbReference type="CDD" id="cd19757">
    <property type="entry name" value="Bbox1"/>
    <property type="match status" value="1"/>
</dbReference>
<name>A0AAW0DGG2_9AGAR</name>
<feature type="domain" description="CxC2-like cysteine cluster KDZ transposase-associated" evidence="2">
    <location>
        <begin position="230"/>
        <end position="338"/>
    </location>
</feature>
<evidence type="ECO:0000313" key="3">
    <source>
        <dbReference type="EMBL" id="KAK7050375.1"/>
    </source>
</evidence>
<dbReference type="Pfam" id="PF18803">
    <property type="entry name" value="CxC2"/>
    <property type="match status" value="1"/>
</dbReference>
<evidence type="ECO:0000256" key="1">
    <source>
        <dbReference type="SAM" id="MobiDB-lite"/>
    </source>
</evidence>
<feature type="compositionally biased region" description="Acidic residues" evidence="1">
    <location>
        <begin position="1127"/>
        <end position="1142"/>
    </location>
</feature>
<organism evidence="3 4">
    <name type="scientific">Favolaschia claudopus</name>
    <dbReference type="NCBI Taxonomy" id="2862362"/>
    <lineage>
        <taxon>Eukaryota</taxon>
        <taxon>Fungi</taxon>
        <taxon>Dikarya</taxon>
        <taxon>Basidiomycota</taxon>
        <taxon>Agaricomycotina</taxon>
        <taxon>Agaricomycetes</taxon>
        <taxon>Agaricomycetidae</taxon>
        <taxon>Agaricales</taxon>
        <taxon>Marasmiineae</taxon>
        <taxon>Mycenaceae</taxon>
        <taxon>Favolaschia</taxon>
    </lineage>
</organism>
<evidence type="ECO:0000259" key="2">
    <source>
        <dbReference type="Pfam" id="PF18803"/>
    </source>
</evidence>
<gene>
    <name evidence="3" type="ORF">R3P38DRAFT_3173720</name>
</gene>
<dbReference type="EMBL" id="JAWWNJ010000008">
    <property type="protein sequence ID" value="KAK7050375.1"/>
    <property type="molecule type" value="Genomic_DNA"/>
</dbReference>
<evidence type="ECO:0000313" key="4">
    <source>
        <dbReference type="Proteomes" id="UP001362999"/>
    </source>
</evidence>
<dbReference type="Proteomes" id="UP001362999">
    <property type="component" value="Unassembled WGS sequence"/>
</dbReference>
<feature type="compositionally biased region" description="Acidic residues" evidence="1">
    <location>
        <begin position="970"/>
        <end position="983"/>
    </location>
</feature>
<dbReference type="InterPro" id="IPR040521">
    <property type="entry name" value="KDZ"/>
</dbReference>
<proteinExistence type="predicted"/>
<dbReference type="PANTHER" id="PTHR33104">
    <property type="entry name" value="SI:DKEY-29D5.2"/>
    <property type="match status" value="1"/>
</dbReference>
<feature type="compositionally biased region" description="Acidic residues" evidence="1">
    <location>
        <begin position="1157"/>
        <end position="1172"/>
    </location>
</feature>
<feature type="compositionally biased region" description="Pro residues" evidence="1">
    <location>
        <begin position="126"/>
        <end position="139"/>
    </location>
</feature>
<sequence>MGGRGSGRGSGTRGRVKRLRGGHLELLSTRSSSAVATTHSFSPASFMSTAESASRPSNAIVVRPSNDLRRLYHETVPFTPPSPVKRARIEASTLQPNTSTSTVQQQDSVNNESERYQMYSDDYDNPLPPPPRPKAPPPRKPIFSDPTLYTWKANSRERFLLELIRQEACGDASTSLCPECRNPAVRAAYRCRECKGGSLLCRDCCVQRHLWNPLHVVEAWDGNRFLPTSLKALGLKVQFGHPPGQACSNPEPGRAGFIVLHHNGIHEVCVRFCGPGCANRVKAGPLDTQLLRGGWYPASEDRPQTCVTLAALKQFHVFSLQSKMSMYDYYHSLEKITRHDGVELPDRYQVFIRVCKEYRHLTMLKRAGRAHHEGGARSTQPGELAVLCPACPRPGVNLPDDWEHASKEDSFIYILYLALDACFRMKRGLISSELKDPGLGNGMAFMVETVPYREYLLTVTDQDEMSTCSGLAALDYANTKFSRGYSTTGVGMGVCARHEFIQPNGIGALQKGERYSNMDYVFGSILRYHDPRLRKMVSYDIVCQWWKNLMERMLELPPLVRSVIVLSLITFVIPKMHIHAHTPICGITFSLNLTPGSGETDGEGIERPWSNFGRLAGSTKLMGPGAFDDTVDDHASFWNWRKVVSLAGTLRRRLDKALEQQVVQKDALDSFSQLQQDRVESWKKMVHDFEDKLTTKNPYEVVFDGLTESEVRLQFQKEEEEQARRGLPAKHKVTPSSFMAECLDVEEEQREVRVQVELKKTNTTSQQIDISALRTKLIRRLERLRKLQATYSPASLLALEKRDAPADEQPEDEPLYLPSSLPAADRAGGGCTEGLFEMEDLMRDAQCRSSLMKLRNQLVIKARFLNYKQLHARHQGATTRARSIVNRNELKIRLHSEKYQTAWAAILAGAGGDVSKVGWRKLRKEDIRCMEDPEDMKKKEERRKRAKARRAKKAAELLSHAVDIPSWAEEASDDESDGADDGDGEARQGGENRRELSWIWMAASCAGTDAELEDALRIEWSKTYARSRRWNEEVRILQEEFRRLPIALEFEASMWRWRLEEGTAADPELDAAYTAGLKAYALEHEAMFLDLAARARETEKAPKLARGKMRRRIAMVDPFVDGVPVAVEEDRDGDGGDDDDDSNVANNEAETEAIPGVEDDEQLLLGGEVDDI</sequence>
<accession>A0AAW0DGG2</accession>
<feature type="region of interest" description="Disordered" evidence="1">
    <location>
        <begin position="968"/>
        <end position="991"/>
    </location>
</feature>
<feature type="region of interest" description="Disordered" evidence="1">
    <location>
        <begin position="1124"/>
        <end position="1172"/>
    </location>
</feature>
<feature type="region of interest" description="Disordered" evidence="1">
    <location>
        <begin position="800"/>
        <end position="822"/>
    </location>
</feature>
<feature type="region of interest" description="Disordered" evidence="1">
    <location>
        <begin position="119"/>
        <end position="139"/>
    </location>
</feature>
<keyword evidence="4" id="KW-1185">Reference proteome</keyword>
<feature type="compositionally biased region" description="Gly residues" evidence="1">
    <location>
        <begin position="1"/>
        <end position="12"/>
    </location>
</feature>
<dbReference type="Pfam" id="PF18758">
    <property type="entry name" value="KDZ"/>
    <property type="match status" value="1"/>
</dbReference>
<dbReference type="AlphaFoldDB" id="A0AAW0DGG2"/>
<dbReference type="InterPro" id="IPR041457">
    <property type="entry name" value="CxC2_KDZ-assoc"/>
</dbReference>
<dbReference type="PANTHER" id="PTHR33104:SF2">
    <property type="entry name" value="CXC3 LIKE CYSTEINE CLUSTER DOMAIN-CONTAINING PROTEIN"/>
    <property type="match status" value="1"/>
</dbReference>
<reference evidence="3 4" key="1">
    <citation type="journal article" date="2024" name="J Genomics">
        <title>Draft genome sequencing and assembly of Favolaschia claudopus CIRM-BRFM 2984 isolated from oak limbs.</title>
        <authorList>
            <person name="Navarro D."/>
            <person name="Drula E."/>
            <person name="Chaduli D."/>
            <person name="Cazenave R."/>
            <person name="Ahrendt S."/>
            <person name="Wang J."/>
            <person name="Lipzen A."/>
            <person name="Daum C."/>
            <person name="Barry K."/>
            <person name="Grigoriev I.V."/>
            <person name="Favel A."/>
            <person name="Rosso M.N."/>
            <person name="Martin F."/>
        </authorList>
    </citation>
    <scope>NUCLEOTIDE SEQUENCE [LARGE SCALE GENOMIC DNA]</scope>
    <source>
        <strain evidence="3 4">CIRM-BRFM 2984</strain>
    </source>
</reference>